<comment type="similarity">
    <text evidence="3">Belongs to the peptidase M13 family.</text>
</comment>
<reference evidence="12" key="1">
    <citation type="submission" date="2021-03" db="EMBL/GenBank/DDBJ databases">
        <title>Chromosome level genome of the anhydrobiotic midge Polypedilum vanderplanki.</title>
        <authorList>
            <person name="Yoshida Y."/>
            <person name="Kikawada T."/>
            <person name="Gusev O."/>
        </authorList>
    </citation>
    <scope>NUCLEOTIDE SEQUENCE</scope>
    <source>
        <strain evidence="12">NIAS01</strain>
        <tissue evidence="12">Whole body or cell culture</tissue>
    </source>
</reference>
<evidence type="ECO:0000259" key="10">
    <source>
        <dbReference type="Pfam" id="PF01431"/>
    </source>
</evidence>
<keyword evidence="5" id="KW-0479">Metal-binding</keyword>
<gene>
    <name evidence="12" type="ORF">PVAND_002849</name>
</gene>
<evidence type="ECO:0000259" key="11">
    <source>
        <dbReference type="Pfam" id="PF05649"/>
    </source>
</evidence>
<dbReference type="GO" id="GO:0005886">
    <property type="term" value="C:plasma membrane"/>
    <property type="evidence" value="ECO:0007669"/>
    <property type="project" value="UniProtKB-SubCell"/>
</dbReference>
<dbReference type="Proteomes" id="UP001107558">
    <property type="component" value="Chromosome 3"/>
</dbReference>
<evidence type="ECO:0000313" key="12">
    <source>
        <dbReference type="EMBL" id="KAG5672752.1"/>
    </source>
</evidence>
<feature type="domain" description="Peptidase M13 C-terminal" evidence="10">
    <location>
        <begin position="498"/>
        <end position="696"/>
    </location>
</feature>
<dbReference type="GO" id="GO:0004222">
    <property type="term" value="F:metalloendopeptidase activity"/>
    <property type="evidence" value="ECO:0007669"/>
    <property type="project" value="InterPro"/>
</dbReference>
<accession>A0A9J6BSR5</accession>
<name>A0A9J6BSR5_POLVA</name>
<evidence type="ECO:0000256" key="7">
    <source>
        <dbReference type="ARBA" id="ARBA00022833"/>
    </source>
</evidence>
<dbReference type="InterPro" id="IPR018497">
    <property type="entry name" value="Peptidase_M13_C"/>
</dbReference>
<keyword evidence="7" id="KW-0862">Zinc</keyword>
<feature type="signal peptide" evidence="9">
    <location>
        <begin position="1"/>
        <end position="21"/>
    </location>
</feature>
<dbReference type="Pfam" id="PF05649">
    <property type="entry name" value="Peptidase_M13_N"/>
    <property type="match status" value="1"/>
</dbReference>
<dbReference type="InterPro" id="IPR000718">
    <property type="entry name" value="Peptidase_M13"/>
</dbReference>
<dbReference type="Gene3D" id="1.10.1380.10">
    <property type="entry name" value="Neutral endopeptidase , domain2"/>
    <property type="match status" value="1"/>
</dbReference>
<keyword evidence="9" id="KW-0732">Signal</keyword>
<evidence type="ECO:0000256" key="2">
    <source>
        <dbReference type="ARBA" id="ARBA00004401"/>
    </source>
</evidence>
<dbReference type="OrthoDB" id="6475849at2759"/>
<protein>
    <submittedName>
        <fullName evidence="12">Uncharacterized protein</fullName>
    </submittedName>
</protein>
<keyword evidence="6" id="KW-0378">Hydrolase</keyword>
<keyword evidence="8" id="KW-0482">Metalloprotease</keyword>
<evidence type="ECO:0000256" key="8">
    <source>
        <dbReference type="ARBA" id="ARBA00023049"/>
    </source>
</evidence>
<dbReference type="AlphaFoldDB" id="A0A9J6BSR5"/>
<dbReference type="InterPro" id="IPR042089">
    <property type="entry name" value="Peptidase_M13_dom_2"/>
</dbReference>
<dbReference type="CDD" id="cd08662">
    <property type="entry name" value="M13"/>
    <property type="match status" value="1"/>
</dbReference>
<organism evidence="12 13">
    <name type="scientific">Polypedilum vanderplanki</name>
    <name type="common">Sleeping chironomid midge</name>
    <dbReference type="NCBI Taxonomy" id="319348"/>
    <lineage>
        <taxon>Eukaryota</taxon>
        <taxon>Metazoa</taxon>
        <taxon>Ecdysozoa</taxon>
        <taxon>Arthropoda</taxon>
        <taxon>Hexapoda</taxon>
        <taxon>Insecta</taxon>
        <taxon>Pterygota</taxon>
        <taxon>Neoptera</taxon>
        <taxon>Endopterygota</taxon>
        <taxon>Diptera</taxon>
        <taxon>Nematocera</taxon>
        <taxon>Chironomoidea</taxon>
        <taxon>Chironomidae</taxon>
        <taxon>Chironominae</taxon>
        <taxon>Polypedilum</taxon>
        <taxon>Polypedilum</taxon>
    </lineage>
</organism>
<dbReference type="PROSITE" id="PS51885">
    <property type="entry name" value="NEPRILYSIN"/>
    <property type="match status" value="1"/>
</dbReference>
<evidence type="ECO:0000256" key="1">
    <source>
        <dbReference type="ARBA" id="ARBA00001947"/>
    </source>
</evidence>
<evidence type="ECO:0000256" key="9">
    <source>
        <dbReference type="SAM" id="SignalP"/>
    </source>
</evidence>
<dbReference type="InterPro" id="IPR024079">
    <property type="entry name" value="MetalloPept_cat_dom_sf"/>
</dbReference>
<keyword evidence="13" id="KW-1185">Reference proteome</keyword>
<dbReference type="Gene3D" id="3.40.390.10">
    <property type="entry name" value="Collagenase (Catalytic Domain)"/>
    <property type="match status" value="1"/>
</dbReference>
<feature type="chain" id="PRO_5039917090" evidence="9">
    <location>
        <begin position="22"/>
        <end position="701"/>
    </location>
</feature>
<dbReference type="SUPFAM" id="SSF55486">
    <property type="entry name" value="Metalloproteases ('zincins'), catalytic domain"/>
    <property type="match status" value="1"/>
</dbReference>
<evidence type="ECO:0000313" key="13">
    <source>
        <dbReference type="Proteomes" id="UP001107558"/>
    </source>
</evidence>
<comment type="subcellular location">
    <subcellularLocation>
        <location evidence="2">Cell membrane</location>
        <topology evidence="2">Single-pass type II membrane protein</topology>
    </subcellularLocation>
</comment>
<dbReference type="PANTHER" id="PTHR11733">
    <property type="entry name" value="ZINC METALLOPROTEASE FAMILY M13 NEPRILYSIN-RELATED"/>
    <property type="match status" value="1"/>
</dbReference>
<dbReference type="PRINTS" id="PR00786">
    <property type="entry name" value="NEPRILYSIN"/>
</dbReference>
<comment type="cofactor">
    <cofactor evidence="1">
        <name>Zn(2+)</name>
        <dbReference type="ChEBI" id="CHEBI:29105"/>
    </cofactor>
</comment>
<evidence type="ECO:0000256" key="6">
    <source>
        <dbReference type="ARBA" id="ARBA00022801"/>
    </source>
</evidence>
<keyword evidence="4" id="KW-0645">Protease</keyword>
<feature type="domain" description="Peptidase M13 N-terminal" evidence="11">
    <location>
        <begin position="50"/>
        <end position="436"/>
    </location>
</feature>
<evidence type="ECO:0000256" key="3">
    <source>
        <dbReference type="ARBA" id="ARBA00007357"/>
    </source>
</evidence>
<dbReference type="PANTHER" id="PTHR11733:SF167">
    <property type="entry name" value="FI17812P1-RELATED"/>
    <property type="match status" value="1"/>
</dbReference>
<dbReference type="GO" id="GO:0016485">
    <property type="term" value="P:protein processing"/>
    <property type="evidence" value="ECO:0007669"/>
    <property type="project" value="TreeGrafter"/>
</dbReference>
<evidence type="ECO:0000256" key="4">
    <source>
        <dbReference type="ARBA" id="ARBA00022670"/>
    </source>
</evidence>
<sequence length="701" mass="82078">MKLYLILTLISLLKSSKVTDCQKQYVECASIGCVHASATLLSRINPKINPCDDFYDFACGTFIKNTHTPDEKLIVNTESLLIDQLDENLFRILNKPIEENEPRPHKLAKYLYKNCMNLEKIGMRQYDEIHKLLNLLDGWPVLTSNWSETNWSWERTLLNLRHIVGIGDGKNIFRNEIPDGFTENYEINDDRKDVQGISSTGAGFDRNDSETALEHEYPIFMYKIATALGAPNTIETRNELNEALELGKALNQLLNGRKFKATSRVRAEEQRELKIELDCLRWMEIFDRFKLKSVESLLVDYSKSIYDNLKDLKLRFSKRTFANYVIWRIVDFATQFLDDDSLEMVLKLFRETYGVVDREQRWKLCTRMTRKFAELASGSLYIKDYFPKESRDIALVMVQNIVEEFLRTIRASEWMDEHTKIGAINIVSELKVFIGYDERLLDIFNVVDYYGVQKKDFTNNFPYLAMQLNALQSDKTFKHKFRNETDWTVYARPTTSRAKYNRKDNSIYFAAAFLQPPNFDINRPMSMNFGAIGSIIAHELTHCFDRFSQKINEWTEASIDKYVKRLKCIAEQYSSFVDPDLMLNLNGTVTINEDTADNGGIKLAYRAYEKWIEDTQQQQQQQRLIALKFTPQQLFWISYAQFYCSVQRDEVKRSLLEAFEVHSLDRFRVIGPLMNAEEFSRDFKCPIKSQMNREGERCAIW</sequence>
<dbReference type="Pfam" id="PF01431">
    <property type="entry name" value="Peptidase_M13"/>
    <property type="match status" value="1"/>
</dbReference>
<proteinExistence type="inferred from homology"/>
<evidence type="ECO:0000256" key="5">
    <source>
        <dbReference type="ARBA" id="ARBA00022723"/>
    </source>
</evidence>
<dbReference type="EMBL" id="JADBJN010000003">
    <property type="protein sequence ID" value="KAG5672752.1"/>
    <property type="molecule type" value="Genomic_DNA"/>
</dbReference>
<comment type="caution">
    <text evidence="12">The sequence shown here is derived from an EMBL/GenBank/DDBJ whole genome shotgun (WGS) entry which is preliminary data.</text>
</comment>
<dbReference type="InterPro" id="IPR008753">
    <property type="entry name" value="Peptidase_M13_N"/>
</dbReference>
<dbReference type="GO" id="GO:0046872">
    <property type="term" value="F:metal ion binding"/>
    <property type="evidence" value="ECO:0007669"/>
    <property type="project" value="UniProtKB-KW"/>
</dbReference>